<reference evidence="2 3" key="1">
    <citation type="journal article" date="2011" name="Genome Biol. Evol.">
        <title>Integration of the genetic map and genome assembly of fugu facilitates insights into distinct features of genome evolution in teleosts and mammals.</title>
        <authorList>
            <person name="Kai W."/>
            <person name="Kikuchi K."/>
            <person name="Tohari S."/>
            <person name="Chew A.K."/>
            <person name="Tay A."/>
            <person name="Fujiwara A."/>
            <person name="Hosoya S."/>
            <person name="Suetake H."/>
            <person name="Naruse K."/>
            <person name="Brenner S."/>
            <person name="Suzuki Y."/>
            <person name="Venkatesh B."/>
        </authorList>
    </citation>
    <scope>NUCLEOTIDE SEQUENCE [LARGE SCALE GENOMIC DNA]</scope>
</reference>
<evidence type="ECO:0000313" key="3">
    <source>
        <dbReference type="Proteomes" id="UP000005226"/>
    </source>
</evidence>
<protein>
    <recommendedName>
        <fullName evidence="1">Reverse transcriptase domain-containing protein</fullName>
    </recommendedName>
</protein>
<dbReference type="InParanoid" id="A0A674MMV9"/>
<dbReference type="GO" id="GO:0016706">
    <property type="term" value="F:2-oxoglutarate-dependent dioxygenase activity"/>
    <property type="evidence" value="ECO:0007669"/>
    <property type="project" value="InterPro"/>
</dbReference>
<dbReference type="InterPro" id="IPR043502">
    <property type="entry name" value="DNA/RNA_pol_sf"/>
</dbReference>
<dbReference type="Ensembl" id="ENSTRUT00000068472.1">
    <property type="protein sequence ID" value="ENSTRUP00000062324.1"/>
    <property type="gene ID" value="ENSTRUG00000028440.1"/>
</dbReference>
<dbReference type="Gene3D" id="3.60.10.10">
    <property type="entry name" value="Endonuclease/exonuclease/phosphatase"/>
    <property type="match status" value="1"/>
</dbReference>
<evidence type="ECO:0000313" key="2">
    <source>
        <dbReference type="Ensembl" id="ENSTRUP00000062324.1"/>
    </source>
</evidence>
<name>A0A674MMV9_TAKRU</name>
<dbReference type="PANTHER" id="PTHR47510">
    <property type="entry name" value="REVERSE TRANSCRIPTASE DOMAIN-CONTAINING PROTEIN"/>
    <property type="match status" value="1"/>
</dbReference>
<reference evidence="2" key="3">
    <citation type="submission" date="2025-09" db="UniProtKB">
        <authorList>
            <consortium name="Ensembl"/>
        </authorList>
    </citation>
    <scope>IDENTIFICATION</scope>
</reference>
<accession>A0A674MMV9</accession>
<organism evidence="2 3">
    <name type="scientific">Takifugu rubripes</name>
    <name type="common">Japanese pufferfish</name>
    <name type="synonym">Fugu rubripes</name>
    <dbReference type="NCBI Taxonomy" id="31033"/>
    <lineage>
        <taxon>Eukaryota</taxon>
        <taxon>Metazoa</taxon>
        <taxon>Chordata</taxon>
        <taxon>Craniata</taxon>
        <taxon>Vertebrata</taxon>
        <taxon>Euteleostomi</taxon>
        <taxon>Actinopterygii</taxon>
        <taxon>Neopterygii</taxon>
        <taxon>Teleostei</taxon>
        <taxon>Neoteleostei</taxon>
        <taxon>Acanthomorphata</taxon>
        <taxon>Eupercaria</taxon>
        <taxon>Tetraodontiformes</taxon>
        <taxon>Tetradontoidea</taxon>
        <taxon>Tetraodontidae</taxon>
        <taxon>Takifugu</taxon>
    </lineage>
</organism>
<dbReference type="Proteomes" id="UP000005226">
    <property type="component" value="Chromosome 1"/>
</dbReference>
<feature type="domain" description="Reverse transcriptase" evidence="1">
    <location>
        <begin position="448"/>
        <end position="702"/>
    </location>
</feature>
<dbReference type="CDD" id="cd01650">
    <property type="entry name" value="RT_nLTR_like"/>
    <property type="match status" value="1"/>
</dbReference>
<dbReference type="OMA" id="PDNTHAD"/>
<dbReference type="SUPFAM" id="SSF56672">
    <property type="entry name" value="DNA/RNA polymerases"/>
    <property type="match status" value="1"/>
</dbReference>
<dbReference type="SUPFAM" id="SSF56219">
    <property type="entry name" value="DNase I-like"/>
    <property type="match status" value="1"/>
</dbReference>
<dbReference type="AlphaFoldDB" id="A0A674MMV9"/>
<dbReference type="PANTHER" id="PTHR47510:SF3">
    <property type="entry name" value="ENDO_EXONUCLEASE_PHOSPHATASE DOMAIN-CONTAINING PROTEIN"/>
    <property type="match status" value="1"/>
</dbReference>
<evidence type="ECO:0000259" key="1">
    <source>
        <dbReference type="PROSITE" id="PS50878"/>
    </source>
</evidence>
<dbReference type="PROSITE" id="PS50878">
    <property type="entry name" value="RT_POL"/>
    <property type="match status" value="1"/>
</dbReference>
<dbReference type="GO" id="GO:0008168">
    <property type="term" value="F:methyltransferase activity"/>
    <property type="evidence" value="ECO:0007669"/>
    <property type="project" value="InterPro"/>
</dbReference>
<keyword evidence="3" id="KW-1185">Reference proteome</keyword>
<proteinExistence type="predicted"/>
<dbReference type="Pfam" id="PF00078">
    <property type="entry name" value="RVT_1"/>
    <property type="match status" value="1"/>
</dbReference>
<reference evidence="2" key="2">
    <citation type="submission" date="2025-08" db="UniProtKB">
        <authorList>
            <consortium name="Ensembl"/>
        </authorList>
    </citation>
    <scope>IDENTIFICATION</scope>
</reference>
<dbReference type="InterPro" id="IPR000477">
    <property type="entry name" value="RT_dom"/>
</dbReference>
<dbReference type="GeneTree" id="ENSGT01120000271821"/>
<dbReference type="Pfam" id="PF09004">
    <property type="entry name" value="ALKBH8_N"/>
    <property type="match status" value="1"/>
</dbReference>
<dbReference type="InterPro" id="IPR036691">
    <property type="entry name" value="Endo/exonu/phosph_ase_sf"/>
</dbReference>
<sequence length="862" mass="96571">MDELRLRLNHSKRLSDCNAMILTETWLNSGIPDTAIGLTGRSTHRADRTADDSGKTRGGGLCIYINKTWCTDSATLRRHCSANVEFLMVKCRPFYLPREFTSVIITAAYIPPDANATLAMNELHAAISQQQSVHPEAAFIVAGDFNHSNLKTVLPKFHQHVSCNTRGNKTLDHVYTNMAGAYTATPLPHLGQSDHLSLFLTPKYSPLINRVRPSMKTIKVWPAGADSVLQDRFQHTDWSMFTPQGSCGSHTHTDIDNFTSTVLDHITTTIDSITTTKRITTYPNQKPWMNKEVRLLLKVRNTAFRSGEAQAYSTARANLRRGIKKAKHTYKRKIEGHFSSSDPRRMWQGIQAITDYKPNNSSPTVMDTTFLNELNTFYARFEKDDKDTATRTPLPADHQPITLSSTAVYTALSRINPRKAAGPDGIPGRVLRACAEQLAGIFTDIFNLSLAHAVVPSCFKATTIVPVPKHSRPTCLNDYRPVALTPIIMKCFERLVLAHLKDCLPTTLDPHQFAYRSNRSIDDAVSIALHSVLTHLDNTNTYARLLFADFSSAFNTVVPSKLITKLGDLGINPSLCNWTLDFLTDRPQRVRSGHSCSTTITLSTGVPQGCVLSPFLYSLFTHDCRPVHGSNSIIKFADDTTVIGLISNNDETAYREEVERLTTWCANNNLVLNTSKTKELIVDFRKARGGTQDPIHINGMAVERVSSFKFLGTHISEDLSWTTNTSSIIKKAHQRLFFLRTLRKNQLSSAVLVNFYRCAIESILTNCVSVWYGSCTIAEHKALQRVVKTAQRITRTTLPAIGDVQRKRCLHRARSILKDSSHPAHRLFSLLPSGRRYRTLRTRTSRLRNSFFPRAVSLLNSC</sequence>
<dbReference type="InterPro" id="IPR015095">
    <property type="entry name" value="AlkB_hom8_N"/>
</dbReference>